<keyword evidence="4" id="KW-1185">Reference proteome</keyword>
<gene>
    <name evidence="3" type="ORF">M8009_03835</name>
</gene>
<evidence type="ECO:0000313" key="4">
    <source>
        <dbReference type="Proteomes" id="UP001165369"/>
    </source>
</evidence>
<dbReference type="Pfam" id="PF02698">
    <property type="entry name" value="DUF218"/>
    <property type="match status" value="1"/>
</dbReference>
<feature type="transmembrane region" description="Helical" evidence="1">
    <location>
        <begin position="12"/>
        <end position="32"/>
    </location>
</feature>
<dbReference type="CDD" id="cd06259">
    <property type="entry name" value="YdcF-like"/>
    <property type="match status" value="1"/>
</dbReference>
<feature type="domain" description="DUF218" evidence="2">
    <location>
        <begin position="80"/>
        <end position="244"/>
    </location>
</feature>
<dbReference type="InterPro" id="IPR051599">
    <property type="entry name" value="Cell_Envelope_Assoc"/>
</dbReference>
<evidence type="ECO:0000259" key="2">
    <source>
        <dbReference type="Pfam" id="PF02698"/>
    </source>
</evidence>
<feature type="transmembrane region" description="Helical" evidence="1">
    <location>
        <begin position="39"/>
        <end position="57"/>
    </location>
</feature>
<dbReference type="EMBL" id="JAMJPK010000001">
    <property type="protein sequence ID" value="MCL7939436.1"/>
    <property type="molecule type" value="Genomic_DNA"/>
</dbReference>
<evidence type="ECO:0000313" key="3">
    <source>
        <dbReference type="EMBL" id="MCL7939436.1"/>
    </source>
</evidence>
<evidence type="ECO:0000256" key="1">
    <source>
        <dbReference type="SAM" id="Phobius"/>
    </source>
</evidence>
<reference evidence="3" key="1">
    <citation type="submission" date="2022-05" db="EMBL/GenBank/DDBJ databases">
        <title>Halomonas geminus sp. nov. and Halomonas llamarensis sp. nov. isolated from high-altitude salars of the Atacama Desert.</title>
        <authorList>
            <person name="Hintersatz C."/>
            <person name="Rojas L.A."/>
            <person name="Wei T.-S."/>
            <person name="Kutschke S."/>
            <person name="Lehmann F."/>
            <person name="Jain R."/>
            <person name="Pollmann K."/>
        </authorList>
    </citation>
    <scope>NUCLEOTIDE SEQUENCE</scope>
    <source>
        <strain evidence="3">ATCH28</strain>
    </source>
</reference>
<sequence length="260" mass="27573">MYDLLKTLAAQLVMPLPVVLGLLVVGLLLGLWGWRRTGMAAAAGGLGLLFLASWGPVAERLLAPLEAEYAPMPTLAADIQAVVVLGGGWQPDAPRSITGKLGESSAIRLMEGVRLWRQRPALPLVVTGASRDPSRAPVAQGYARAARALGVPSPRLRVLDTPTDTGLEARAVREALGEGARVVLVTSASHMPRAMAHFRAVGLAPLAAPTHYLAKGEPADSVSDWVPSASHLRKTERALYEAMGQWAMRFEGRGRVSASE</sequence>
<dbReference type="RefSeq" id="WP_250059427.1">
    <property type="nucleotide sequence ID" value="NZ_JAMJPK010000001.1"/>
</dbReference>
<name>A0ABT0SXP7_9GAMM</name>
<keyword evidence="1" id="KW-1133">Transmembrane helix</keyword>
<dbReference type="PANTHER" id="PTHR30336:SF4">
    <property type="entry name" value="ENVELOPE BIOGENESIS FACTOR ELYC"/>
    <property type="match status" value="1"/>
</dbReference>
<dbReference type="PANTHER" id="PTHR30336">
    <property type="entry name" value="INNER MEMBRANE PROTEIN, PROBABLE PERMEASE"/>
    <property type="match status" value="1"/>
</dbReference>
<proteinExistence type="predicted"/>
<organism evidence="3 4">
    <name type="scientific">Halomonas gemina</name>
    <dbReference type="NCBI Taxonomy" id="2945105"/>
    <lineage>
        <taxon>Bacteria</taxon>
        <taxon>Pseudomonadati</taxon>
        <taxon>Pseudomonadota</taxon>
        <taxon>Gammaproteobacteria</taxon>
        <taxon>Oceanospirillales</taxon>
        <taxon>Halomonadaceae</taxon>
        <taxon>Halomonas</taxon>
    </lineage>
</organism>
<comment type="caution">
    <text evidence="3">The sequence shown here is derived from an EMBL/GenBank/DDBJ whole genome shotgun (WGS) entry which is preliminary data.</text>
</comment>
<keyword evidence="1" id="KW-0812">Transmembrane</keyword>
<accession>A0ABT0SXP7</accession>
<keyword evidence="1" id="KW-0472">Membrane</keyword>
<dbReference type="Proteomes" id="UP001165369">
    <property type="component" value="Unassembled WGS sequence"/>
</dbReference>
<protein>
    <submittedName>
        <fullName evidence="3">YdcF family protein</fullName>
    </submittedName>
</protein>
<dbReference type="InterPro" id="IPR003848">
    <property type="entry name" value="DUF218"/>
</dbReference>